<dbReference type="Proteomes" id="UP000320244">
    <property type="component" value="Unassembled WGS sequence"/>
</dbReference>
<dbReference type="PANTHER" id="PTHR46268">
    <property type="entry name" value="STRESS RESPONSE PROTEIN NHAX"/>
    <property type="match status" value="1"/>
</dbReference>
<dbReference type="EMBL" id="VCQV01000016">
    <property type="protein sequence ID" value="TWP35821.1"/>
    <property type="molecule type" value="Genomic_DNA"/>
</dbReference>
<sequence length="307" mass="32526">MTITRALDGAIVVGVDGTAGSRTALDWAIAEAQRLRLPLHLAYTASRSSWPRSGYGDHQVPLHHHLATAVQQVIETAPGVAVSWAQNVTMPVADLLEASKIAELIVLGSRGTQGAVLGSVSIEVSAQAQCPVVVVRETTASAQGGPVVVGLDGARHNDAAVEYAFRQASQRGVPLIAVHAWDLDAGARLYGHAMWGVGQPEENERRHSMVSRALSAPTDTYPDVQVNQRILRCDAVQALVRHSNGASLVVVGTHSRQEANEGLLGLVSQEVMRRAQCPVAVIRERPAQVRRSAATGAPAGPRTVTRS</sequence>
<dbReference type="AlphaFoldDB" id="A0A563E0U3"/>
<proteinExistence type="inferred from homology"/>
<gene>
    <name evidence="4" type="ORF">FGL98_12495</name>
</gene>
<evidence type="ECO:0000259" key="3">
    <source>
        <dbReference type="Pfam" id="PF00582"/>
    </source>
</evidence>
<evidence type="ECO:0000313" key="5">
    <source>
        <dbReference type="Proteomes" id="UP000320244"/>
    </source>
</evidence>
<dbReference type="PRINTS" id="PR01438">
    <property type="entry name" value="UNVRSLSTRESS"/>
</dbReference>
<reference evidence="4 5" key="1">
    <citation type="submission" date="2019-05" db="EMBL/GenBank/DDBJ databases">
        <authorList>
            <person name="Lee S.D."/>
        </authorList>
    </citation>
    <scope>NUCLEOTIDE SEQUENCE [LARGE SCALE GENOMIC DNA]</scope>
    <source>
        <strain evidence="4 5">C5-26</strain>
    </source>
</reference>
<evidence type="ECO:0000313" key="4">
    <source>
        <dbReference type="EMBL" id="TWP35821.1"/>
    </source>
</evidence>
<comment type="caution">
    <text evidence="4">The sequence shown here is derived from an EMBL/GenBank/DDBJ whole genome shotgun (WGS) entry which is preliminary data.</text>
</comment>
<dbReference type="Pfam" id="PF00582">
    <property type="entry name" value="Usp"/>
    <property type="match status" value="2"/>
</dbReference>
<comment type="similarity">
    <text evidence="1">Belongs to the universal stress protein A family.</text>
</comment>
<feature type="domain" description="UspA" evidence="3">
    <location>
        <begin position="11"/>
        <end position="136"/>
    </location>
</feature>
<dbReference type="InterPro" id="IPR006016">
    <property type="entry name" value="UspA"/>
</dbReference>
<reference evidence="4 5" key="2">
    <citation type="submission" date="2019-08" db="EMBL/GenBank/DDBJ databases">
        <title>Jejuicoccus antrihumi gen. nov., sp. nov., a new member of the family Dermacoccaceae isolated from a cave.</title>
        <authorList>
            <person name="Schumann P."/>
            <person name="Kim I.S."/>
        </authorList>
    </citation>
    <scope>NUCLEOTIDE SEQUENCE [LARGE SCALE GENOMIC DNA]</scope>
    <source>
        <strain evidence="4 5">C5-26</strain>
    </source>
</reference>
<evidence type="ECO:0000256" key="2">
    <source>
        <dbReference type="SAM" id="MobiDB-lite"/>
    </source>
</evidence>
<dbReference type="OrthoDB" id="267918at2"/>
<feature type="domain" description="UspA" evidence="3">
    <location>
        <begin position="146"/>
        <end position="283"/>
    </location>
</feature>
<feature type="region of interest" description="Disordered" evidence="2">
    <location>
        <begin position="288"/>
        <end position="307"/>
    </location>
</feature>
<dbReference type="SUPFAM" id="SSF52402">
    <property type="entry name" value="Adenine nucleotide alpha hydrolases-like"/>
    <property type="match status" value="2"/>
</dbReference>
<name>A0A563E0U3_9MICO</name>
<organism evidence="4 5">
    <name type="scientific">Leekyejoonella antrihumi</name>
    <dbReference type="NCBI Taxonomy" id="1660198"/>
    <lineage>
        <taxon>Bacteria</taxon>
        <taxon>Bacillati</taxon>
        <taxon>Actinomycetota</taxon>
        <taxon>Actinomycetes</taxon>
        <taxon>Micrococcales</taxon>
        <taxon>Dermacoccaceae</taxon>
        <taxon>Leekyejoonella</taxon>
    </lineage>
</organism>
<dbReference type="RefSeq" id="WP_146317100.1">
    <property type="nucleotide sequence ID" value="NZ_VCQV01000016.1"/>
</dbReference>
<dbReference type="Gene3D" id="3.40.50.620">
    <property type="entry name" value="HUPs"/>
    <property type="match status" value="2"/>
</dbReference>
<protein>
    <submittedName>
        <fullName evidence="4">Universal stress protein</fullName>
    </submittedName>
</protein>
<accession>A0A563E0U3</accession>
<keyword evidence="5" id="KW-1185">Reference proteome</keyword>
<dbReference type="PANTHER" id="PTHR46268:SF6">
    <property type="entry name" value="UNIVERSAL STRESS PROTEIN UP12"/>
    <property type="match status" value="1"/>
</dbReference>
<dbReference type="InterPro" id="IPR014729">
    <property type="entry name" value="Rossmann-like_a/b/a_fold"/>
</dbReference>
<evidence type="ECO:0000256" key="1">
    <source>
        <dbReference type="ARBA" id="ARBA00008791"/>
    </source>
</evidence>
<dbReference type="InterPro" id="IPR006015">
    <property type="entry name" value="Universal_stress_UspA"/>
</dbReference>